<sequence>MQHPSKCAVRPGQVGLPVCRYPYRIGQILSSKLNLTFNYSQNMTKLEGNSYGYIYFMAGSPSIDEISRWALQSVKFGHHLIYCNYGKINVNQFIGVRLDFSPFTSIYTVQVWWLILLTVVTLFVLLQHSGVTVWFDAVTVFIRQLGSGKNYVPICLTSLLCLPLLAVYENELASKIIVRN</sequence>
<reference evidence="2 3" key="1">
    <citation type="submission" date="2015-12" db="EMBL/GenBank/DDBJ databases">
        <title>The genome of Folsomia candida.</title>
        <authorList>
            <person name="Faddeeva A."/>
            <person name="Derks M.F."/>
            <person name="Anvar Y."/>
            <person name="Smit S."/>
            <person name="Van Straalen N."/>
            <person name="Roelofs D."/>
        </authorList>
    </citation>
    <scope>NUCLEOTIDE SEQUENCE [LARGE SCALE GENOMIC DNA]</scope>
    <source>
        <strain evidence="2 3">VU population</strain>
        <tissue evidence="2">Whole body</tissue>
    </source>
</reference>
<keyword evidence="1" id="KW-0812">Transmembrane</keyword>
<organism evidence="2 3">
    <name type="scientific">Folsomia candida</name>
    <name type="common">Springtail</name>
    <dbReference type="NCBI Taxonomy" id="158441"/>
    <lineage>
        <taxon>Eukaryota</taxon>
        <taxon>Metazoa</taxon>
        <taxon>Ecdysozoa</taxon>
        <taxon>Arthropoda</taxon>
        <taxon>Hexapoda</taxon>
        <taxon>Collembola</taxon>
        <taxon>Entomobryomorpha</taxon>
        <taxon>Isotomoidea</taxon>
        <taxon>Isotomidae</taxon>
        <taxon>Proisotominae</taxon>
        <taxon>Folsomia</taxon>
    </lineage>
</organism>
<accession>A0A226DP75</accession>
<comment type="caution">
    <text evidence="2">The sequence shown here is derived from an EMBL/GenBank/DDBJ whole genome shotgun (WGS) entry which is preliminary data.</text>
</comment>
<keyword evidence="3" id="KW-1185">Reference proteome</keyword>
<name>A0A226DP75_FOLCA</name>
<evidence type="ECO:0000256" key="1">
    <source>
        <dbReference type="SAM" id="Phobius"/>
    </source>
</evidence>
<feature type="transmembrane region" description="Helical" evidence="1">
    <location>
        <begin position="111"/>
        <end position="131"/>
    </location>
</feature>
<dbReference type="AlphaFoldDB" id="A0A226DP75"/>
<keyword evidence="1" id="KW-0472">Membrane</keyword>
<gene>
    <name evidence="2" type="ORF">Fcan01_19084</name>
</gene>
<feature type="transmembrane region" description="Helical" evidence="1">
    <location>
        <begin position="151"/>
        <end position="168"/>
    </location>
</feature>
<dbReference type="Proteomes" id="UP000198287">
    <property type="component" value="Unassembled WGS sequence"/>
</dbReference>
<proteinExistence type="predicted"/>
<keyword evidence="1" id="KW-1133">Transmembrane helix</keyword>
<dbReference type="EMBL" id="LNIX01000016">
    <property type="protein sequence ID" value="OXA46026.1"/>
    <property type="molecule type" value="Genomic_DNA"/>
</dbReference>
<protein>
    <submittedName>
        <fullName evidence="2">Uncharacterized protein</fullName>
    </submittedName>
</protein>
<evidence type="ECO:0000313" key="3">
    <source>
        <dbReference type="Proteomes" id="UP000198287"/>
    </source>
</evidence>
<evidence type="ECO:0000313" key="2">
    <source>
        <dbReference type="EMBL" id="OXA46026.1"/>
    </source>
</evidence>